<dbReference type="PROSITE" id="PS50885">
    <property type="entry name" value="HAMP"/>
    <property type="match status" value="1"/>
</dbReference>
<evidence type="ECO:0000256" key="3">
    <source>
        <dbReference type="SAM" id="Phobius"/>
    </source>
</evidence>
<evidence type="ECO:0000259" key="4">
    <source>
        <dbReference type="PROSITE" id="PS50885"/>
    </source>
</evidence>
<evidence type="ECO:0000256" key="1">
    <source>
        <dbReference type="ARBA" id="ARBA00012528"/>
    </source>
</evidence>
<dbReference type="SMART" id="SM00267">
    <property type="entry name" value="GGDEF"/>
    <property type="match status" value="1"/>
</dbReference>
<protein>
    <recommendedName>
        <fullName evidence="1">diguanylate cyclase</fullName>
        <ecNumber evidence="1">2.7.7.65</ecNumber>
    </recommendedName>
</protein>
<dbReference type="CDD" id="cd06225">
    <property type="entry name" value="HAMP"/>
    <property type="match status" value="1"/>
</dbReference>
<keyword evidence="3" id="KW-0472">Membrane</keyword>
<dbReference type="SMART" id="SM00304">
    <property type="entry name" value="HAMP"/>
    <property type="match status" value="1"/>
</dbReference>
<evidence type="ECO:0000259" key="5">
    <source>
        <dbReference type="PROSITE" id="PS50887"/>
    </source>
</evidence>
<dbReference type="InterPro" id="IPR000160">
    <property type="entry name" value="GGDEF_dom"/>
</dbReference>
<dbReference type="InterPro" id="IPR003660">
    <property type="entry name" value="HAMP_dom"/>
</dbReference>
<dbReference type="InterPro" id="IPR043128">
    <property type="entry name" value="Rev_trsase/Diguanyl_cyclase"/>
</dbReference>
<dbReference type="SUPFAM" id="SSF55073">
    <property type="entry name" value="Nucleotide cyclase"/>
    <property type="match status" value="1"/>
</dbReference>
<evidence type="ECO:0000313" key="6">
    <source>
        <dbReference type="EMBL" id="BAT71358.1"/>
    </source>
</evidence>
<dbReference type="PROSITE" id="PS50887">
    <property type="entry name" value="GGDEF"/>
    <property type="match status" value="1"/>
</dbReference>
<dbReference type="NCBIfam" id="TIGR00254">
    <property type="entry name" value="GGDEF"/>
    <property type="match status" value="1"/>
</dbReference>
<dbReference type="CDD" id="cd01949">
    <property type="entry name" value="GGDEF"/>
    <property type="match status" value="1"/>
</dbReference>
<sequence>MRIVTKIRLGFVVIIFLALLLAYTGFLGVMRVKYAFYHARNLSNILYDVFLITHSEDLYLLTRDAKYQENVKHISVDLNAALEEISKPFSDVDKVVYFLSLGPDIMREDVEYYANFIRELIVKANSINQKFQVLFQKDRILLGKKYEDLMVLLTKKGRIKEAYLGMGLLKSAFETLNPKQLTELEDLLIELKDRVNGKELVKKIDSFLRDLRQVKSVLVDVVQDLDSYYKLSGSFYRDVWKDIENATAYTNKAIVLTIVLTSFIFLILSGASIFIGYKFSYLLKKYFDQMIAALDELRKGHFKERVNYVSKDEFGVLAQEFNEIMEMLHDNIGFIIYEAEEALSTRIMQLDCKNFREDNPLHTARQVVEALVDLNRYKSIIEDDYNKLEVYRHFYAVLKGKFGISEVVILELNESKNRFEPVLEESKEPTPVDVVVTPQVCRAKRTARVVNALEFAEICKYSLANNQKFSVCIPILMAGEVKGVVKLFVPMEEKDQLLKKLPFIVKYVETTAPVVYAAKLIEITREQSLRDSLTGLYNRRFLESYLEKYISFAQRKGFNVGFIMLDIDNFKRINDTYGHKNGDIVLKEVAHVITSSVRSSDVVVRYGGEEFLVVLPDVAEGKAAVVAEKIRKNVEMTAIHIEGKVIHITISAGVAEYPKHGTDPYQVIKFADIALYQAKKEGKNRVVVFDESMSANLEDTT</sequence>
<dbReference type="RefSeq" id="WP_068549278.1">
    <property type="nucleotide sequence ID" value="NZ_AP013035.1"/>
</dbReference>
<dbReference type="PATRIC" id="fig|1298851.3.peg.576"/>
<dbReference type="FunFam" id="3.30.70.270:FF:000001">
    <property type="entry name" value="Diguanylate cyclase domain protein"/>
    <property type="match status" value="1"/>
</dbReference>
<dbReference type="GO" id="GO:0007165">
    <property type="term" value="P:signal transduction"/>
    <property type="evidence" value="ECO:0007669"/>
    <property type="project" value="InterPro"/>
</dbReference>
<feature type="domain" description="GGDEF" evidence="5">
    <location>
        <begin position="558"/>
        <end position="691"/>
    </location>
</feature>
<dbReference type="GO" id="GO:0043709">
    <property type="term" value="P:cell adhesion involved in single-species biofilm formation"/>
    <property type="evidence" value="ECO:0007669"/>
    <property type="project" value="TreeGrafter"/>
</dbReference>
<comment type="catalytic activity">
    <reaction evidence="2">
        <text>2 GTP = 3',3'-c-di-GMP + 2 diphosphate</text>
        <dbReference type="Rhea" id="RHEA:24898"/>
        <dbReference type="ChEBI" id="CHEBI:33019"/>
        <dbReference type="ChEBI" id="CHEBI:37565"/>
        <dbReference type="ChEBI" id="CHEBI:58805"/>
        <dbReference type="EC" id="2.7.7.65"/>
    </reaction>
</comment>
<proteinExistence type="predicted"/>
<dbReference type="Gene3D" id="3.30.70.270">
    <property type="match status" value="1"/>
</dbReference>
<dbReference type="GO" id="GO:0005886">
    <property type="term" value="C:plasma membrane"/>
    <property type="evidence" value="ECO:0007669"/>
    <property type="project" value="TreeGrafter"/>
</dbReference>
<evidence type="ECO:0000256" key="2">
    <source>
        <dbReference type="ARBA" id="ARBA00034247"/>
    </source>
</evidence>
<dbReference type="EC" id="2.7.7.65" evidence="1"/>
<dbReference type="STRING" id="1298851.TST_0552"/>
<keyword evidence="7" id="KW-1185">Reference proteome</keyword>
<reference evidence="7" key="1">
    <citation type="journal article" date="2018" name="Science">
        <title>A primordial and reversible TCA cycle in a facultatively chemolithoautotrophic thermophile.</title>
        <authorList>
            <person name="Nunoura T."/>
            <person name="Chikaraishi Y."/>
            <person name="Izaki R."/>
            <person name="Suwa T."/>
            <person name="Sato T."/>
            <person name="Harada T."/>
            <person name="Mori K."/>
            <person name="Kato Y."/>
            <person name="Miyazaki M."/>
            <person name="Shimamura S."/>
            <person name="Yanagawa K."/>
            <person name="Shuto A."/>
            <person name="Ohkouchi N."/>
            <person name="Fujita N."/>
            <person name="Takaki Y."/>
            <person name="Atomi H."/>
            <person name="Takai K."/>
        </authorList>
    </citation>
    <scope>NUCLEOTIDE SEQUENCE [LARGE SCALE GENOMIC DNA]</scope>
    <source>
        <strain evidence="7">DSM 17441 / JCM 13301 / NBRC 103674 / ABI70S6</strain>
    </source>
</reference>
<evidence type="ECO:0000313" key="7">
    <source>
        <dbReference type="Proteomes" id="UP000063234"/>
    </source>
</evidence>
<name>A0A0S3QSQ5_THET7</name>
<dbReference type="PANTHER" id="PTHR45138">
    <property type="entry name" value="REGULATORY COMPONENTS OF SENSORY TRANSDUCTION SYSTEM"/>
    <property type="match status" value="1"/>
</dbReference>
<organism evidence="6 7">
    <name type="scientific">Thermosulfidibacter takaii (strain DSM 17441 / JCM 13301 / NBRC 103674 / ABI70S6)</name>
    <dbReference type="NCBI Taxonomy" id="1298851"/>
    <lineage>
        <taxon>Bacteria</taxon>
        <taxon>Pseudomonadati</taxon>
        <taxon>Thermosulfidibacterota</taxon>
        <taxon>Thermosulfidibacteria</taxon>
        <taxon>Thermosulfidibacterales</taxon>
        <taxon>Thermosulfidibacteraceae</taxon>
    </lineage>
</organism>
<keyword evidence="3" id="KW-1133">Transmembrane helix</keyword>
<keyword evidence="3" id="KW-0812">Transmembrane</keyword>
<dbReference type="AlphaFoldDB" id="A0A0S3QSQ5"/>
<dbReference type="InterPro" id="IPR050469">
    <property type="entry name" value="Diguanylate_Cyclase"/>
</dbReference>
<dbReference type="PANTHER" id="PTHR45138:SF9">
    <property type="entry name" value="DIGUANYLATE CYCLASE DGCM-RELATED"/>
    <property type="match status" value="1"/>
</dbReference>
<dbReference type="OrthoDB" id="9805474at2"/>
<dbReference type="InterPro" id="IPR029787">
    <property type="entry name" value="Nucleotide_cyclase"/>
</dbReference>
<gene>
    <name evidence="6" type="ORF">TST_0552</name>
</gene>
<dbReference type="Proteomes" id="UP000063234">
    <property type="component" value="Chromosome"/>
</dbReference>
<dbReference type="Pfam" id="PF00990">
    <property type="entry name" value="GGDEF"/>
    <property type="match status" value="1"/>
</dbReference>
<dbReference type="Gene3D" id="6.10.340.10">
    <property type="match status" value="1"/>
</dbReference>
<dbReference type="KEGG" id="ttk:TST_0552"/>
<feature type="transmembrane region" description="Helical" evidence="3">
    <location>
        <begin position="253"/>
        <end position="277"/>
    </location>
</feature>
<dbReference type="Pfam" id="PF00672">
    <property type="entry name" value="HAMP"/>
    <property type="match status" value="1"/>
</dbReference>
<dbReference type="GO" id="GO:0052621">
    <property type="term" value="F:diguanylate cyclase activity"/>
    <property type="evidence" value="ECO:0007669"/>
    <property type="project" value="UniProtKB-EC"/>
</dbReference>
<dbReference type="GO" id="GO:1902201">
    <property type="term" value="P:negative regulation of bacterial-type flagellum-dependent cell motility"/>
    <property type="evidence" value="ECO:0007669"/>
    <property type="project" value="TreeGrafter"/>
</dbReference>
<accession>A0A0S3QSQ5</accession>
<feature type="domain" description="HAMP" evidence="4">
    <location>
        <begin position="281"/>
        <end position="333"/>
    </location>
</feature>
<dbReference type="EMBL" id="AP013035">
    <property type="protein sequence ID" value="BAT71358.1"/>
    <property type="molecule type" value="Genomic_DNA"/>
</dbReference>